<sequence length="118" mass="13086">MANPLPSDLITGTLGELFVQLRLLEYDIQAVAPLKDTGNDLIATKGKNARFIQIKSSGSGMPQTTRVNARIYDFLFRVHLKFEEDGQLLLDATEINVRDQNGVDLGPLTRELSDAIWA</sequence>
<evidence type="ECO:0000313" key="1">
    <source>
        <dbReference type="EMBL" id="PCJ22009.1"/>
    </source>
</evidence>
<protein>
    <recommendedName>
        <fullName evidence="3">PD(D/E)XK endonuclease domain-containing protein</fullName>
    </recommendedName>
</protein>
<evidence type="ECO:0000313" key="2">
    <source>
        <dbReference type="Proteomes" id="UP000218327"/>
    </source>
</evidence>
<name>A0A2A5AS05_9GAMM</name>
<comment type="caution">
    <text evidence="1">The sequence shown here is derived from an EMBL/GenBank/DDBJ whole genome shotgun (WGS) entry which is preliminary data.</text>
</comment>
<gene>
    <name evidence="1" type="ORF">COA96_15015</name>
</gene>
<dbReference type="Proteomes" id="UP000218327">
    <property type="component" value="Unassembled WGS sequence"/>
</dbReference>
<accession>A0A2A5AS05</accession>
<evidence type="ECO:0008006" key="3">
    <source>
        <dbReference type="Google" id="ProtNLM"/>
    </source>
</evidence>
<organism evidence="1 2">
    <name type="scientific">SAR86 cluster bacterium</name>
    <dbReference type="NCBI Taxonomy" id="2030880"/>
    <lineage>
        <taxon>Bacteria</taxon>
        <taxon>Pseudomonadati</taxon>
        <taxon>Pseudomonadota</taxon>
        <taxon>Gammaproteobacteria</taxon>
        <taxon>SAR86 cluster</taxon>
    </lineage>
</organism>
<dbReference type="EMBL" id="NVVJ01000068">
    <property type="protein sequence ID" value="PCJ22009.1"/>
    <property type="molecule type" value="Genomic_DNA"/>
</dbReference>
<proteinExistence type="predicted"/>
<reference evidence="2" key="1">
    <citation type="submission" date="2017-08" db="EMBL/GenBank/DDBJ databases">
        <title>A dynamic microbial community with high functional redundancy inhabits the cold, oxic subseafloor aquifer.</title>
        <authorList>
            <person name="Tully B.J."/>
            <person name="Wheat C.G."/>
            <person name="Glazer B.T."/>
            <person name="Huber J.A."/>
        </authorList>
    </citation>
    <scope>NUCLEOTIDE SEQUENCE [LARGE SCALE GENOMIC DNA]</scope>
</reference>
<dbReference type="AlphaFoldDB" id="A0A2A5AS05"/>